<name>A0A381Y239_9ZZZZ</name>
<proteinExistence type="predicted"/>
<accession>A0A381Y239</accession>
<gene>
    <name evidence="1" type="ORF">METZ01_LOCUS123585</name>
</gene>
<dbReference type="AlphaFoldDB" id="A0A381Y239"/>
<sequence length="62" mass="6412">VSVAVAQALAGPGDEGAVEVLGDEADDGRQQGPDDLGQVPVRVGICLDVCLEEFDRPSDDFV</sequence>
<organism evidence="1">
    <name type="scientific">marine metagenome</name>
    <dbReference type="NCBI Taxonomy" id="408172"/>
    <lineage>
        <taxon>unclassified sequences</taxon>
        <taxon>metagenomes</taxon>
        <taxon>ecological metagenomes</taxon>
    </lineage>
</organism>
<evidence type="ECO:0000313" key="1">
    <source>
        <dbReference type="EMBL" id="SVA70731.1"/>
    </source>
</evidence>
<dbReference type="EMBL" id="UINC01017125">
    <property type="protein sequence ID" value="SVA70731.1"/>
    <property type="molecule type" value="Genomic_DNA"/>
</dbReference>
<reference evidence="1" key="1">
    <citation type="submission" date="2018-05" db="EMBL/GenBank/DDBJ databases">
        <authorList>
            <person name="Lanie J.A."/>
            <person name="Ng W.-L."/>
            <person name="Kazmierczak K.M."/>
            <person name="Andrzejewski T.M."/>
            <person name="Davidsen T.M."/>
            <person name="Wayne K.J."/>
            <person name="Tettelin H."/>
            <person name="Glass J.I."/>
            <person name="Rusch D."/>
            <person name="Podicherti R."/>
            <person name="Tsui H.-C.T."/>
            <person name="Winkler M.E."/>
        </authorList>
    </citation>
    <scope>NUCLEOTIDE SEQUENCE</scope>
</reference>
<feature type="non-terminal residue" evidence="1">
    <location>
        <position position="62"/>
    </location>
</feature>
<protein>
    <submittedName>
        <fullName evidence="1">Uncharacterized protein</fullName>
    </submittedName>
</protein>
<feature type="non-terminal residue" evidence="1">
    <location>
        <position position="1"/>
    </location>
</feature>